<evidence type="ECO:0000313" key="2">
    <source>
        <dbReference type="Proteomes" id="UP001255856"/>
    </source>
</evidence>
<protein>
    <submittedName>
        <fullName evidence="1">Uncharacterized protein</fullName>
    </submittedName>
</protein>
<sequence length="230" mass="24953">MRHLLLLLRRLGDLYRGAPFAEASPLSASVGHVSYDHILEACADPKSGLIPANWQPEALDETLTLRQWAALPRAIWDLAARPQSVHLVYLPQPALVALKQTANRLSNASSASPSLSTLDAVSALVSVVTNSLLQRPLVPLAPKLLTINTELLHPGLPKELLRGTESLVSNTVGILQVHGLKKGEMLYAAWSSALAECKEADGLLKAAFQVTARLIRDRLTESRSDAVRRE</sequence>
<reference evidence="1" key="1">
    <citation type="submission" date="2021-01" db="EMBL/GenBank/DDBJ databases">
        <authorList>
            <person name="Eckstrom K.M.E."/>
        </authorList>
    </citation>
    <scope>NUCLEOTIDE SEQUENCE</scope>
    <source>
        <strain evidence="1">UVCC 0001</strain>
    </source>
</reference>
<dbReference type="AlphaFoldDB" id="A0AAD9MM28"/>
<gene>
    <name evidence="1" type="ORF">QBZ16_001193</name>
</gene>
<dbReference type="EMBL" id="JASFZW010000011">
    <property type="protein sequence ID" value="KAK2076261.1"/>
    <property type="molecule type" value="Genomic_DNA"/>
</dbReference>
<accession>A0AAD9MM28</accession>
<proteinExistence type="predicted"/>
<dbReference type="Proteomes" id="UP001255856">
    <property type="component" value="Unassembled WGS sequence"/>
</dbReference>
<evidence type="ECO:0000313" key="1">
    <source>
        <dbReference type="EMBL" id="KAK2076261.1"/>
    </source>
</evidence>
<name>A0AAD9MM28_PROWI</name>
<organism evidence="1 2">
    <name type="scientific">Prototheca wickerhamii</name>
    <dbReference type="NCBI Taxonomy" id="3111"/>
    <lineage>
        <taxon>Eukaryota</taxon>
        <taxon>Viridiplantae</taxon>
        <taxon>Chlorophyta</taxon>
        <taxon>core chlorophytes</taxon>
        <taxon>Trebouxiophyceae</taxon>
        <taxon>Chlorellales</taxon>
        <taxon>Chlorellaceae</taxon>
        <taxon>Prototheca</taxon>
    </lineage>
</organism>
<comment type="caution">
    <text evidence="1">The sequence shown here is derived from an EMBL/GenBank/DDBJ whole genome shotgun (WGS) entry which is preliminary data.</text>
</comment>
<keyword evidence="2" id="KW-1185">Reference proteome</keyword>